<evidence type="ECO:0000256" key="6">
    <source>
        <dbReference type="ARBA" id="ARBA00022777"/>
    </source>
</evidence>
<dbReference type="PANTHER" id="PTHR43047:SF72">
    <property type="entry name" value="OSMOSENSING HISTIDINE PROTEIN KINASE SLN1"/>
    <property type="match status" value="1"/>
</dbReference>
<dbReference type="PROSITE" id="PS50109">
    <property type="entry name" value="HIS_KIN"/>
    <property type="match status" value="1"/>
</dbReference>
<dbReference type="InterPro" id="IPR003594">
    <property type="entry name" value="HATPase_dom"/>
</dbReference>
<dbReference type="SUPFAM" id="SSF55785">
    <property type="entry name" value="PYP-like sensor domain (PAS domain)"/>
    <property type="match status" value="2"/>
</dbReference>
<evidence type="ECO:0000256" key="2">
    <source>
        <dbReference type="ARBA" id="ARBA00004370"/>
    </source>
</evidence>
<keyword evidence="4" id="KW-0597">Phosphoprotein</keyword>
<dbReference type="GO" id="GO:0000155">
    <property type="term" value="F:phosphorelay sensor kinase activity"/>
    <property type="evidence" value="ECO:0007669"/>
    <property type="project" value="InterPro"/>
</dbReference>
<keyword evidence="6" id="KW-0418">Kinase</keyword>
<dbReference type="InterPro" id="IPR013767">
    <property type="entry name" value="PAS_fold"/>
</dbReference>
<dbReference type="EMBL" id="OBDZ01000003">
    <property type="protein sequence ID" value="SNY16013.1"/>
    <property type="molecule type" value="Genomic_DNA"/>
</dbReference>
<dbReference type="RefSeq" id="WP_097016603.1">
    <property type="nucleotide sequence ID" value="NZ_OBDZ01000003.1"/>
</dbReference>
<name>A0A285FY47_9FIRM</name>
<dbReference type="Pfam" id="PF00512">
    <property type="entry name" value="HisKA"/>
    <property type="match status" value="1"/>
</dbReference>
<evidence type="ECO:0000313" key="10">
    <source>
        <dbReference type="EMBL" id="SNY16013.1"/>
    </source>
</evidence>
<dbReference type="SUPFAM" id="SSF47384">
    <property type="entry name" value="Homodimeric domain of signal transducing histidine kinase"/>
    <property type="match status" value="1"/>
</dbReference>
<dbReference type="PRINTS" id="PR00344">
    <property type="entry name" value="BCTRLSENSOR"/>
</dbReference>
<dbReference type="EC" id="2.7.13.3" evidence="3"/>
<dbReference type="SMART" id="SM00091">
    <property type="entry name" value="PAS"/>
    <property type="match status" value="2"/>
</dbReference>
<dbReference type="NCBIfam" id="TIGR00229">
    <property type="entry name" value="sensory_box"/>
    <property type="match status" value="2"/>
</dbReference>
<dbReference type="GO" id="GO:0006355">
    <property type="term" value="P:regulation of DNA-templated transcription"/>
    <property type="evidence" value="ECO:0007669"/>
    <property type="project" value="InterPro"/>
</dbReference>
<dbReference type="PANTHER" id="PTHR43047">
    <property type="entry name" value="TWO-COMPONENT HISTIDINE PROTEIN KINASE"/>
    <property type="match status" value="1"/>
</dbReference>
<dbReference type="InterPro" id="IPR004358">
    <property type="entry name" value="Sig_transdc_His_kin-like_C"/>
</dbReference>
<dbReference type="InterPro" id="IPR005467">
    <property type="entry name" value="His_kinase_dom"/>
</dbReference>
<comment type="catalytic activity">
    <reaction evidence="1">
        <text>ATP + protein L-histidine = ADP + protein N-phospho-L-histidine.</text>
        <dbReference type="EC" id="2.7.13.3"/>
    </reaction>
</comment>
<keyword evidence="5" id="KW-0808">Transferase</keyword>
<dbReference type="Proteomes" id="UP000219573">
    <property type="component" value="Unassembled WGS sequence"/>
</dbReference>
<dbReference type="InterPro" id="IPR036890">
    <property type="entry name" value="HATPase_C_sf"/>
</dbReference>
<evidence type="ECO:0000313" key="11">
    <source>
        <dbReference type="Proteomes" id="UP000219573"/>
    </source>
</evidence>
<dbReference type="Gene3D" id="3.30.450.20">
    <property type="entry name" value="PAS domain"/>
    <property type="match status" value="2"/>
</dbReference>
<dbReference type="Pfam" id="PF02518">
    <property type="entry name" value="HATPase_c"/>
    <property type="match status" value="1"/>
</dbReference>
<gene>
    <name evidence="10" type="ORF">SAMN06265827_103145</name>
</gene>
<dbReference type="PROSITE" id="PS50112">
    <property type="entry name" value="PAS"/>
    <property type="match status" value="1"/>
</dbReference>
<evidence type="ECO:0000259" key="9">
    <source>
        <dbReference type="PROSITE" id="PS50112"/>
    </source>
</evidence>
<reference evidence="11" key="1">
    <citation type="submission" date="2017-09" db="EMBL/GenBank/DDBJ databases">
        <authorList>
            <person name="Varghese N."/>
            <person name="Submissions S."/>
        </authorList>
    </citation>
    <scope>NUCLEOTIDE SEQUENCE [LARGE SCALE GENOMIC DNA]</scope>
    <source>
        <strain evidence="11">MSL47</strain>
    </source>
</reference>
<dbReference type="GO" id="GO:0009927">
    <property type="term" value="F:histidine phosphotransfer kinase activity"/>
    <property type="evidence" value="ECO:0007669"/>
    <property type="project" value="TreeGrafter"/>
</dbReference>
<dbReference type="Pfam" id="PF13426">
    <property type="entry name" value="PAS_9"/>
    <property type="match status" value="1"/>
</dbReference>
<dbReference type="InterPro" id="IPR000014">
    <property type="entry name" value="PAS"/>
</dbReference>
<dbReference type="Pfam" id="PF00989">
    <property type="entry name" value="PAS"/>
    <property type="match status" value="1"/>
</dbReference>
<evidence type="ECO:0000259" key="8">
    <source>
        <dbReference type="PROSITE" id="PS50109"/>
    </source>
</evidence>
<dbReference type="SMART" id="SM00388">
    <property type="entry name" value="HisKA"/>
    <property type="match status" value="1"/>
</dbReference>
<proteinExistence type="predicted"/>
<feature type="domain" description="Histidine kinase" evidence="8">
    <location>
        <begin position="266"/>
        <end position="491"/>
    </location>
</feature>
<feature type="domain" description="PAS" evidence="9">
    <location>
        <begin position="131"/>
        <end position="183"/>
    </location>
</feature>
<dbReference type="Gene3D" id="3.30.565.10">
    <property type="entry name" value="Histidine kinase-like ATPase, C-terminal domain"/>
    <property type="match status" value="1"/>
</dbReference>
<dbReference type="SUPFAM" id="SSF55874">
    <property type="entry name" value="ATPase domain of HSP90 chaperone/DNA topoisomerase II/histidine kinase"/>
    <property type="match status" value="1"/>
</dbReference>
<organism evidence="10 11">
    <name type="scientific">Orenia metallireducens</name>
    <dbReference type="NCBI Taxonomy" id="1413210"/>
    <lineage>
        <taxon>Bacteria</taxon>
        <taxon>Bacillati</taxon>
        <taxon>Bacillota</taxon>
        <taxon>Clostridia</taxon>
        <taxon>Halanaerobiales</taxon>
        <taxon>Halobacteroidaceae</taxon>
        <taxon>Orenia</taxon>
    </lineage>
</organism>
<evidence type="ECO:0000256" key="1">
    <source>
        <dbReference type="ARBA" id="ARBA00000085"/>
    </source>
</evidence>
<evidence type="ECO:0000256" key="3">
    <source>
        <dbReference type="ARBA" id="ARBA00012438"/>
    </source>
</evidence>
<dbReference type="AlphaFoldDB" id="A0A285FY47"/>
<dbReference type="SMART" id="SM00387">
    <property type="entry name" value="HATPase_c"/>
    <property type="match status" value="1"/>
</dbReference>
<dbReference type="InterPro" id="IPR035965">
    <property type="entry name" value="PAS-like_dom_sf"/>
</dbReference>
<evidence type="ECO:0000256" key="7">
    <source>
        <dbReference type="ARBA" id="ARBA00023012"/>
    </source>
</evidence>
<accession>A0A285FY47</accession>
<dbReference type="CDD" id="cd00082">
    <property type="entry name" value="HisKA"/>
    <property type="match status" value="1"/>
</dbReference>
<keyword evidence="7" id="KW-0902">Two-component regulatory system</keyword>
<dbReference type="Gene3D" id="1.10.287.130">
    <property type="match status" value="1"/>
</dbReference>
<dbReference type="CDD" id="cd00130">
    <property type="entry name" value="PAS"/>
    <property type="match status" value="2"/>
</dbReference>
<dbReference type="InterPro" id="IPR036097">
    <property type="entry name" value="HisK_dim/P_sf"/>
</dbReference>
<evidence type="ECO:0000256" key="5">
    <source>
        <dbReference type="ARBA" id="ARBA00022679"/>
    </source>
</evidence>
<evidence type="ECO:0000256" key="4">
    <source>
        <dbReference type="ARBA" id="ARBA00022553"/>
    </source>
</evidence>
<sequence>MKRPIYENFNNLEDFYQIFFEGNPAIILLINPKTGQIVDANRSACSFYNYTREEILDKNISKINALSDEEIFKEMKKAELEERSYFNFVHKLGDGSIREVQVYSNPLDIKGEKLLYSVIFDITEENIIKQQEEKYRTLFENTGTATFVVQSDTTIAMANREAERLTGYSKAEIEGKMKFTELIAYKEELEEMLAYHYQRKLNKEDVSNKYEFHLMDKYENIKNVLCQTEIISKTNQSIVSLADITEEKSLKKRLESNELKEEFFSNISHDLKSPLNLILSSVQVLNMYCKNNLAKNNIKKINSYTHMIKQNSYRLLKLVNDLVDLTKIDSNSYNIKLENHNIVEVISLIAQSTKGYIENQDRLFNFNRRTEHKMIACDPFSIERVILNLISNAIKFTNKDDQISVTIDSKDNEVLISVKDTGIGMNETEQKRIFNRFEQVEEGILSGRNILGSGVGLSLIKSLVDLHQGRIEVKSEYGKGSEFIIYIPDRRVKQENNSYANYDNIGVAEKLNVEFADIYSYPILE</sequence>
<dbReference type="FunFam" id="3.30.565.10:FF:000006">
    <property type="entry name" value="Sensor histidine kinase WalK"/>
    <property type="match status" value="1"/>
</dbReference>
<comment type="subcellular location">
    <subcellularLocation>
        <location evidence="2">Membrane</location>
    </subcellularLocation>
</comment>
<dbReference type="OrthoDB" id="9813394at2"/>
<protein>
    <recommendedName>
        <fullName evidence="3">histidine kinase</fullName>
        <ecNumber evidence="3">2.7.13.3</ecNumber>
    </recommendedName>
</protein>
<dbReference type="GO" id="GO:0005886">
    <property type="term" value="C:plasma membrane"/>
    <property type="evidence" value="ECO:0007669"/>
    <property type="project" value="TreeGrafter"/>
</dbReference>
<keyword evidence="11" id="KW-1185">Reference proteome</keyword>
<dbReference type="InterPro" id="IPR003661">
    <property type="entry name" value="HisK_dim/P_dom"/>
</dbReference>